<feature type="region of interest" description="Disordered" evidence="1">
    <location>
        <begin position="1270"/>
        <end position="1291"/>
    </location>
</feature>
<feature type="compositionally biased region" description="Low complexity" evidence="1">
    <location>
        <begin position="1069"/>
        <end position="1084"/>
    </location>
</feature>
<sequence length="2211" mass="247229">MAGGRNSNEKNGNVDKTTQWQCHTSLDSSRAHQPFSSNEFKKWKSAEQHRTIVKNFSLLQDSILRILTDSLHCDLNIIHGYKVIRINECIVRARSPRLYEVLKPYFIYANNVIHCILDKAGLFHQIEDFVRLLYSNLDLTREEQLLVKIILNTKYKCQFLNKFDTNISCVNNRVVSEKRLTLNYDVDLQDVKNYALASASSVASDMADSGLETGSISPHDNTSENSSTDLEVTQTAEYPSANDDDSDRIRAERARNKRDCTTYLYDEHCESFSDGNYHDKSRIQSASSDRSVTYSSSLETEHRDMLSDNVQDVKLNAEEIFQYESRMLNEPFYESDCGSDENESFEFIEPVPSANDDRVEASTKCKLEWKAQSDAEESESISATEINRESDSHSHLPNATGHSNSSTSGYYFIDASTLNDEVVDIVSTSVTRNQFGNDNTSLSYLTFTSNCADYTANKSNNALEEQLYKFTPLKTLPLQTGHERVAEFERELKLTEYLQPFPESRKIKRIDSASEEKTEASEPTEKESLAVEIKEADSGESAHPSPCPDNNTKLSKNEKTEKMPNNIEAAENKNDKDASTNAEDRRPSLIRRNTFELDSNDEKLSVLRQEYERRQGSLVFQSAIPQYSGHRIDGDSICHASSDPVVPPPITDSSIAFIPDVQIAINAQHPAPYVLDGREYNINETKIQANYLPFNLSKSCVVYPVVKSASDKSIIDHSADSDDASNHCSSSLPVTLNSILEKSDRTESTRKVYKRDEATPIISGGVSSSDYSKPTDSPTVRRKTESTPIVSGGSVIMNKPEIKIKSSRMSSSMTAWVVDMSDCSKEESKIRSNARDNMSQSFSTSDSVKKSTQKSSNNEKHGSLGFFVNLKDVNADAVKRDHSLERKEREGNSKPYCEFYVDISDKSDKSQVKSSERQDTGKKNDTSNESEKKNIFSMFINLNDACEMGANVAAAPTHRRSFSTIPNKLMTDSSSRDSSSATGDHQLPQEQKKEKTKPSVFMFIESDSPVVRRRTLSTSRPAFKRHSWNVDKTQPANTSNGCVAKELMFRREHKRAHSVSMDSRGIGKQSQAKTSSSSHSLSDAAKADSCNHKSFKMLQERENNSNNMDTSSEDVFEFDVKDTPPNSHVEIGNEKLHDSVNCREYKDIISDQLQNLEANETKGYEDESETSAQEKTYTESTESHTRKSETFDISSGSGPSPDSDNHYYELTDVLNSSSVNDRAQLVVAGNSSKISKTCKSLNETIKKIECELKEPECNDVDQTCDRRLSKKTGKTSSRNLKNLHSDSHKTSTSSFVRLSDLDKTPTANHVSDILTVKDDTSTYRMSSSIPETSWIESKLAVTRTSGSVKPISRKLVSVMSTSLPSKQKSPLEDLTGDCEAEGIISESDLSSMQSSMGRSGAEGSTEETETSSIANAKPYNRLGEDLLRMFLEEINPDVTIDVAGRHIRAHKCILSSRCQYFAAILSGGWIESAGNVISLQGYSYNAVHFALCHIYSGESNIPDSISIVELATLADMLCLEGLKEVIGYTLKLKYCHLFHKPCQICAVGVLECMPLAAAYGLDEVYRKSLRWITKHFVRIWPCKAFATLPRELMEKCYHQHIVHMSTDNVLQTMMDCDKLLATLPNVRWAEPVFRMVSNLLETSVKFLSENFAGVLGNDSFQSLGRELTWNISRLEDHFLTSVEQLSPEQACKSYSKLDKMLLAADDFQGKIKWGPLFIDFLHKLQARVEKCLVRDAARAARTSTWLKMDLELRRRIQELACLVILPHETSKHLSRHSNFLKESRAPSSRSMISRSLDLKRVKMAISEHSDKTLKQMPTSKQTKKVLCKPKTDPLERKMQEDKQVSSETVRPKSWPNKIEVKSRYLEPRNKPIPKENVAPAHHDKIVQQRRKIMISSSDSSRTSSPAMKRATDKKTLSKMKLPVRKDVKALSSDSLTESNATRAANKKDLISKSCGITRPESPSFKQKSTEIGLSVDSLETKNKPVAVKKKVNKMDTSMSTDSLMTEVTITPKSNVSNKLSPILTKATKTQTYDRIKKSSPTQQRSPLTITKRPLRSLESSTAASRSRAAAISNTYHGSPSLRRNLLDAAKTPDVTSKPVNTAAAPFKTRQIMQINVASNIKREKKEAQNSQGSGSPSSKKSSPKSSIGGKMSKSAIAGKRIVNSSKVDDKIKKCHMEAQRQPTVGSRSGTFLKDEPTILKKVDIKSSQINT</sequence>
<feature type="compositionally biased region" description="Basic and acidic residues" evidence="1">
    <location>
        <begin position="743"/>
        <end position="758"/>
    </location>
</feature>
<feature type="compositionally biased region" description="Polar residues" evidence="1">
    <location>
        <begin position="283"/>
        <end position="298"/>
    </location>
</feature>
<feature type="region of interest" description="Disordered" evidence="1">
    <location>
        <begin position="375"/>
        <end position="404"/>
    </location>
</feature>
<dbReference type="SMART" id="SM00225">
    <property type="entry name" value="BTB"/>
    <property type="match status" value="1"/>
</dbReference>
<dbReference type="Gene3D" id="3.30.710.10">
    <property type="entry name" value="Potassium Channel Kv1.1, Chain A"/>
    <property type="match status" value="1"/>
</dbReference>
<dbReference type="CDD" id="cd18490">
    <property type="entry name" value="BACK_BTBD8"/>
    <property type="match status" value="1"/>
</dbReference>
<evidence type="ECO:0000313" key="4">
    <source>
        <dbReference type="Proteomes" id="UP001430953"/>
    </source>
</evidence>
<feature type="region of interest" description="Disordered" evidence="1">
    <location>
        <begin position="508"/>
        <end position="594"/>
    </location>
</feature>
<feature type="region of interest" description="Disordered" evidence="1">
    <location>
        <begin position="276"/>
        <end position="303"/>
    </location>
</feature>
<dbReference type="Proteomes" id="UP001430953">
    <property type="component" value="Unassembled WGS sequence"/>
</dbReference>
<dbReference type="CDD" id="cd18286">
    <property type="entry name" value="BTB2_POZ_BTBD8"/>
    <property type="match status" value="1"/>
</dbReference>
<feature type="region of interest" description="Disordered" evidence="1">
    <location>
        <begin position="963"/>
        <end position="998"/>
    </location>
</feature>
<comment type="caution">
    <text evidence="3">The sequence shown here is derived from an EMBL/GenBank/DDBJ whole genome shotgun (WGS) entry which is preliminary data.</text>
</comment>
<feature type="region of interest" description="Disordered" evidence="1">
    <location>
        <begin position="908"/>
        <end position="929"/>
    </location>
</feature>
<evidence type="ECO:0000256" key="1">
    <source>
        <dbReference type="SAM" id="MobiDB-lite"/>
    </source>
</evidence>
<dbReference type="InterPro" id="IPR043225">
    <property type="entry name" value="BACK_BTBD8"/>
</dbReference>
<dbReference type="InterPro" id="IPR011333">
    <property type="entry name" value="SKP1/BTB/POZ_sf"/>
</dbReference>
<name>A0AAW2EEK8_9HYME</name>
<dbReference type="PROSITE" id="PS50097">
    <property type="entry name" value="BTB"/>
    <property type="match status" value="1"/>
</dbReference>
<gene>
    <name evidence="3" type="ORF">PUN28_019501</name>
</gene>
<evidence type="ECO:0000313" key="3">
    <source>
        <dbReference type="EMBL" id="KAL0100077.1"/>
    </source>
</evidence>
<feature type="region of interest" description="Disordered" evidence="1">
    <location>
        <begin position="2122"/>
        <end position="2169"/>
    </location>
</feature>
<feature type="compositionally biased region" description="Basic and acidic residues" evidence="1">
    <location>
        <begin position="1181"/>
        <end position="1190"/>
    </location>
</feature>
<feature type="region of interest" description="Disordered" evidence="1">
    <location>
        <begin position="208"/>
        <end position="250"/>
    </location>
</feature>
<feature type="compositionally biased region" description="Low complexity" evidence="1">
    <location>
        <begin position="2056"/>
        <end position="2072"/>
    </location>
</feature>
<feature type="region of interest" description="Disordered" evidence="1">
    <location>
        <begin position="1894"/>
        <end position="1914"/>
    </location>
</feature>
<dbReference type="EMBL" id="JADYXP020000026">
    <property type="protein sequence ID" value="KAL0100077.1"/>
    <property type="molecule type" value="Genomic_DNA"/>
</dbReference>
<dbReference type="Pfam" id="PF26017">
    <property type="entry name" value="BACK_BTBD8"/>
    <property type="match status" value="1"/>
</dbReference>
<feature type="compositionally biased region" description="Low complexity" evidence="1">
    <location>
        <begin position="2130"/>
        <end position="2154"/>
    </location>
</feature>
<feature type="region of interest" description="Disordered" evidence="1">
    <location>
        <begin position="827"/>
        <end position="863"/>
    </location>
</feature>
<feature type="compositionally biased region" description="Basic and acidic residues" evidence="1">
    <location>
        <begin position="570"/>
        <end position="587"/>
    </location>
</feature>
<feature type="domain" description="BTB" evidence="2">
    <location>
        <begin position="1436"/>
        <end position="1503"/>
    </location>
</feature>
<feature type="compositionally biased region" description="Polar residues" evidence="1">
    <location>
        <begin position="212"/>
        <end position="237"/>
    </location>
</feature>
<evidence type="ECO:0000259" key="2">
    <source>
        <dbReference type="PROSITE" id="PS50097"/>
    </source>
</evidence>
<feature type="compositionally biased region" description="Basic and acidic residues" evidence="1">
    <location>
        <begin position="508"/>
        <end position="537"/>
    </location>
</feature>
<feature type="region of interest" description="Disordered" evidence="1">
    <location>
        <begin position="2030"/>
        <end position="2080"/>
    </location>
</feature>
<keyword evidence="4" id="KW-1185">Reference proteome</keyword>
<feature type="compositionally biased region" description="Polar residues" evidence="1">
    <location>
        <begin position="835"/>
        <end position="846"/>
    </location>
</feature>
<accession>A0AAW2EEK8</accession>
<feature type="compositionally biased region" description="Low complexity" evidence="1">
    <location>
        <begin position="1389"/>
        <end position="1399"/>
    </location>
</feature>
<protein>
    <recommendedName>
        <fullName evidence="2">BTB domain-containing protein</fullName>
    </recommendedName>
</protein>
<feature type="compositionally biased region" description="Polar residues" evidence="1">
    <location>
        <begin position="1170"/>
        <end position="1180"/>
    </location>
</feature>
<feature type="compositionally biased region" description="Polar residues" evidence="1">
    <location>
        <begin position="395"/>
        <end position="404"/>
    </location>
</feature>
<reference evidence="3 4" key="1">
    <citation type="submission" date="2023-03" db="EMBL/GenBank/DDBJ databases">
        <title>High recombination rates correlate with genetic variation in Cardiocondyla obscurior ants.</title>
        <authorList>
            <person name="Errbii M."/>
        </authorList>
    </citation>
    <scope>NUCLEOTIDE SEQUENCE [LARGE SCALE GENOMIC DNA]</scope>
    <source>
        <strain evidence="3">Alpha-2009</strain>
        <tissue evidence="3">Whole body</tissue>
    </source>
</reference>
<feature type="region of interest" description="Disordered" evidence="1">
    <location>
        <begin position="1160"/>
        <end position="1207"/>
    </location>
</feature>
<dbReference type="Pfam" id="PF00651">
    <property type="entry name" value="BTB"/>
    <property type="match status" value="1"/>
</dbReference>
<feature type="compositionally biased region" description="Polar residues" evidence="1">
    <location>
        <begin position="765"/>
        <end position="778"/>
    </location>
</feature>
<organism evidence="3 4">
    <name type="scientific">Cardiocondyla obscurior</name>
    <dbReference type="NCBI Taxonomy" id="286306"/>
    <lineage>
        <taxon>Eukaryota</taxon>
        <taxon>Metazoa</taxon>
        <taxon>Ecdysozoa</taxon>
        <taxon>Arthropoda</taxon>
        <taxon>Hexapoda</taxon>
        <taxon>Insecta</taxon>
        <taxon>Pterygota</taxon>
        <taxon>Neoptera</taxon>
        <taxon>Endopterygota</taxon>
        <taxon>Hymenoptera</taxon>
        <taxon>Apocrita</taxon>
        <taxon>Aculeata</taxon>
        <taxon>Formicoidea</taxon>
        <taxon>Formicidae</taxon>
        <taxon>Myrmicinae</taxon>
        <taxon>Cardiocondyla</taxon>
    </lineage>
</organism>
<feature type="region of interest" description="Disordered" evidence="1">
    <location>
        <begin position="1389"/>
        <end position="1412"/>
    </location>
</feature>
<feature type="compositionally biased region" description="Low complexity" evidence="1">
    <location>
        <begin position="1895"/>
        <end position="1904"/>
    </location>
</feature>
<dbReference type="SUPFAM" id="SSF54695">
    <property type="entry name" value="POZ domain"/>
    <property type="match status" value="1"/>
</dbReference>
<feature type="region of interest" description="Disordered" evidence="1">
    <location>
        <begin position="1053"/>
        <end position="1088"/>
    </location>
</feature>
<dbReference type="PANTHER" id="PTHR22427">
    <property type="entry name" value="GH15728P"/>
    <property type="match status" value="1"/>
</dbReference>
<dbReference type="InterPro" id="IPR000210">
    <property type="entry name" value="BTB/POZ_dom"/>
</dbReference>
<proteinExistence type="predicted"/>
<feature type="region of interest" description="Disordered" evidence="1">
    <location>
        <begin position="743"/>
        <end position="793"/>
    </location>
</feature>
<feature type="compositionally biased region" description="Polar residues" evidence="1">
    <location>
        <begin position="2037"/>
        <end position="2048"/>
    </location>
</feature>
<dbReference type="PANTHER" id="PTHR22427:SF7">
    <property type="entry name" value="GH15728P"/>
    <property type="match status" value="1"/>
</dbReference>